<dbReference type="Pfam" id="PF24924">
    <property type="entry name" value="DUF7745"/>
    <property type="match status" value="1"/>
</dbReference>
<gene>
    <name evidence="3" type="ORF">CXB51_018398</name>
</gene>
<dbReference type="AlphaFoldDB" id="A0A8J6CZE7"/>
<organism evidence="3 4">
    <name type="scientific">Gossypium anomalum</name>
    <dbReference type="NCBI Taxonomy" id="47600"/>
    <lineage>
        <taxon>Eukaryota</taxon>
        <taxon>Viridiplantae</taxon>
        <taxon>Streptophyta</taxon>
        <taxon>Embryophyta</taxon>
        <taxon>Tracheophyta</taxon>
        <taxon>Spermatophyta</taxon>
        <taxon>Magnoliopsida</taxon>
        <taxon>eudicotyledons</taxon>
        <taxon>Gunneridae</taxon>
        <taxon>Pentapetalae</taxon>
        <taxon>rosids</taxon>
        <taxon>malvids</taxon>
        <taxon>Malvales</taxon>
        <taxon>Malvaceae</taxon>
        <taxon>Malvoideae</taxon>
        <taxon>Gossypium</taxon>
    </lineage>
</organism>
<dbReference type="PANTHER" id="PTHR48200:SF1">
    <property type="entry name" value="AMINOTRANSFERASE-LIKE PLANT MOBILE DOMAIN-CONTAINING PROTEIN"/>
    <property type="match status" value="1"/>
</dbReference>
<sequence>MKNEFLDKVKDNAFVQRWSENTQLEKGDSLTKECTSELWDFTRISVVQNDLQELKELWSHWDDEMKQLLYCNYGDIPYLLDVKVDRYLFRAMAQFWNSAYSCFTFGRVDLAPTVEEYTALLHCRRFQVDKIYSRAVNTPTFVKRLMNITGMSEQWVEARVQQKGSGKCIPWENLRDLIQTHPDMKKRVDVLALSIYGLVIFPKALRHVDEAVADLFDRLGKGVTPVPAILAETFRSLSVCRRSGEGRFIGCAQLLLVWFHSHFWRVENASYRPFFGDYSPLKEIVTISRKDDITEEKWMAILQNLQEEDIEWKAPWMVSDEILYRCGSYDWVPLLRIWGAVGYAPLLVLRQYRSRQFIPMTQGLAQSGFSYGEKDSKKKIREIYNAWNQTCRIKGVTVNPMVTPEYNEWRSRRVNDNIPRPNLEEARPIEEYLQAVPSELEIIKQDFEKKTSELERKIEQLEEEKVYLKLDVDVQKSEAENLKKRKREVEVDLDSLKTDYKQLYKSMRNAGLGKTPEQWRQEIQEEKARADWWEKKFHDAQAREVTCKKSLDDSQNEKQMLRARVEELETALQQYRSRNSVIELRASLSKIENLKGKVEELEATLQNCENQIELLEANNEQLGEQLHRSQDQVRDRDYLMGEAVTQIREVADHLQTLAVQADMLGVKYELESDRGRELACLLKKVKALGVRARPYM</sequence>
<dbReference type="PANTHER" id="PTHR48200">
    <property type="entry name" value="PROTEIN, PUTATIVE-RELATED"/>
    <property type="match status" value="1"/>
</dbReference>
<dbReference type="Gene3D" id="1.10.287.1490">
    <property type="match status" value="1"/>
</dbReference>
<keyword evidence="4" id="KW-1185">Reference proteome</keyword>
<evidence type="ECO:0000313" key="3">
    <source>
        <dbReference type="EMBL" id="KAG8487850.1"/>
    </source>
</evidence>
<name>A0A8J6CZE7_9ROSI</name>
<evidence type="ECO:0000313" key="4">
    <source>
        <dbReference type="Proteomes" id="UP000701853"/>
    </source>
</evidence>
<proteinExistence type="predicted"/>
<feature type="coiled-coil region" evidence="1">
    <location>
        <begin position="551"/>
        <end position="632"/>
    </location>
</feature>
<protein>
    <recommendedName>
        <fullName evidence="2">DUF7745 domain-containing protein</fullName>
    </recommendedName>
</protein>
<dbReference type="SUPFAM" id="SSF57997">
    <property type="entry name" value="Tropomyosin"/>
    <property type="match status" value="1"/>
</dbReference>
<dbReference type="InterPro" id="IPR056647">
    <property type="entry name" value="DUF7745"/>
</dbReference>
<reference evidence="3 4" key="1">
    <citation type="journal article" date="2021" name="bioRxiv">
        <title>The Gossypium anomalum genome as a resource for cotton improvement and evolutionary analysis of hybrid incompatibility.</title>
        <authorList>
            <person name="Grover C.E."/>
            <person name="Yuan D."/>
            <person name="Arick M.A."/>
            <person name="Miller E.R."/>
            <person name="Hu G."/>
            <person name="Peterson D.G."/>
            <person name="Wendel J.F."/>
            <person name="Udall J.A."/>
        </authorList>
    </citation>
    <scope>NUCLEOTIDE SEQUENCE [LARGE SCALE GENOMIC DNA]</scope>
    <source>
        <strain evidence="3">JFW-Udall</strain>
        <tissue evidence="3">Leaf</tissue>
    </source>
</reference>
<evidence type="ECO:0000256" key="1">
    <source>
        <dbReference type="SAM" id="Coils"/>
    </source>
</evidence>
<dbReference type="OrthoDB" id="1430424at2759"/>
<dbReference type="Proteomes" id="UP000701853">
    <property type="component" value="Chromosome 7"/>
</dbReference>
<feature type="coiled-coil region" evidence="1">
    <location>
        <begin position="440"/>
        <end position="499"/>
    </location>
</feature>
<comment type="caution">
    <text evidence="3">The sequence shown here is derived from an EMBL/GenBank/DDBJ whole genome shotgun (WGS) entry which is preliminary data.</text>
</comment>
<feature type="domain" description="DUF7745" evidence="2">
    <location>
        <begin position="54"/>
        <end position="414"/>
    </location>
</feature>
<keyword evidence="1" id="KW-0175">Coiled coil</keyword>
<dbReference type="EMBL" id="JAHUZN010000007">
    <property type="protein sequence ID" value="KAG8487850.1"/>
    <property type="molecule type" value="Genomic_DNA"/>
</dbReference>
<evidence type="ECO:0000259" key="2">
    <source>
        <dbReference type="Pfam" id="PF24924"/>
    </source>
</evidence>
<accession>A0A8J6CZE7</accession>